<feature type="domain" description="G-protein coupled receptors family 1 profile" evidence="15">
    <location>
        <begin position="52"/>
        <end position="303"/>
    </location>
</feature>
<dbReference type="Pfam" id="PF00001">
    <property type="entry name" value="7tm_1"/>
    <property type="match status" value="1"/>
</dbReference>
<keyword evidence="12 13" id="KW-0807">Transducer</keyword>
<evidence type="ECO:0000256" key="14">
    <source>
        <dbReference type="SAM" id="Phobius"/>
    </source>
</evidence>
<keyword evidence="11" id="KW-0325">Glycoprotein</keyword>
<keyword evidence="10 13" id="KW-0675">Receptor</keyword>
<keyword evidence="9" id="KW-1015">Disulfide bond</keyword>
<feature type="transmembrane region" description="Helical" evidence="14">
    <location>
        <begin position="112"/>
        <end position="134"/>
    </location>
</feature>
<evidence type="ECO:0000313" key="19">
    <source>
        <dbReference type="RefSeq" id="XP_072859614.1"/>
    </source>
</evidence>
<dbReference type="PROSITE" id="PS50262">
    <property type="entry name" value="G_PROTEIN_RECEP_F1_2"/>
    <property type="match status" value="1"/>
</dbReference>
<keyword evidence="7 13" id="KW-0297">G-protein coupled receptor</keyword>
<dbReference type="PRINTS" id="PR00237">
    <property type="entry name" value="GPCRRHODOPSN"/>
</dbReference>
<evidence type="ECO:0000256" key="13">
    <source>
        <dbReference type="RuleBase" id="RU000688"/>
    </source>
</evidence>
<keyword evidence="5" id="KW-0967">Endosome</keyword>
<feature type="transmembrane region" description="Helical" evidence="14">
    <location>
        <begin position="146"/>
        <end position="171"/>
    </location>
</feature>
<proteinExistence type="inferred from homology"/>
<protein>
    <submittedName>
        <fullName evidence="17 18">C-C chemokine receptor type 2-like</fullName>
    </submittedName>
</protein>
<keyword evidence="8 14" id="KW-0472">Membrane</keyword>
<evidence type="ECO:0000256" key="6">
    <source>
        <dbReference type="ARBA" id="ARBA00022989"/>
    </source>
</evidence>
<dbReference type="InterPro" id="IPR017452">
    <property type="entry name" value="GPCR_Rhodpsn_7TM"/>
</dbReference>
<keyword evidence="16" id="KW-1185">Reference proteome</keyword>
<keyword evidence="6 14" id="KW-1133">Transmembrane helix</keyword>
<feature type="transmembrane region" description="Helical" evidence="14">
    <location>
        <begin position="40"/>
        <end position="61"/>
    </location>
</feature>
<evidence type="ECO:0000256" key="5">
    <source>
        <dbReference type="ARBA" id="ARBA00022753"/>
    </source>
</evidence>
<evidence type="ECO:0000256" key="2">
    <source>
        <dbReference type="ARBA" id="ARBA00004651"/>
    </source>
</evidence>
<comment type="similarity">
    <text evidence="13">Belongs to the G-protein coupled receptor 1 family.</text>
</comment>
<dbReference type="Proteomes" id="UP001652642">
    <property type="component" value="Chromosome 6"/>
</dbReference>
<evidence type="ECO:0000256" key="3">
    <source>
        <dbReference type="ARBA" id="ARBA00022475"/>
    </source>
</evidence>
<dbReference type="Gene3D" id="1.20.1070.10">
    <property type="entry name" value="Rhodopsin 7-helix transmembrane proteins"/>
    <property type="match status" value="1"/>
</dbReference>
<dbReference type="PROSITE" id="PS00237">
    <property type="entry name" value="G_PROTEIN_RECEP_F1_1"/>
    <property type="match status" value="1"/>
</dbReference>
<evidence type="ECO:0000256" key="11">
    <source>
        <dbReference type="ARBA" id="ARBA00023180"/>
    </source>
</evidence>
<dbReference type="InterPro" id="IPR050119">
    <property type="entry name" value="CCR1-9-like"/>
</dbReference>
<keyword evidence="3" id="KW-1003">Cell membrane</keyword>
<evidence type="ECO:0000256" key="1">
    <source>
        <dbReference type="ARBA" id="ARBA00004412"/>
    </source>
</evidence>
<evidence type="ECO:0000256" key="8">
    <source>
        <dbReference type="ARBA" id="ARBA00023136"/>
    </source>
</evidence>
<organism evidence="16 19">
    <name type="scientific">Pogona vitticeps</name>
    <name type="common">central bearded dragon</name>
    <dbReference type="NCBI Taxonomy" id="103695"/>
    <lineage>
        <taxon>Eukaryota</taxon>
        <taxon>Metazoa</taxon>
        <taxon>Chordata</taxon>
        <taxon>Craniata</taxon>
        <taxon>Vertebrata</taxon>
        <taxon>Euteleostomi</taxon>
        <taxon>Lepidosauria</taxon>
        <taxon>Squamata</taxon>
        <taxon>Bifurcata</taxon>
        <taxon>Unidentata</taxon>
        <taxon>Episquamata</taxon>
        <taxon>Toxicofera</taxon>
        <taxon>Iguania</taxon>
        <taxon>Acrodonta</taxon>
        <taxon>Agamidae</taxon>
        <taxon>Amphibolurinae</taxon>
        <taxon>Pogona</taxon>
    </lineage>
</organism>
<dbReference type="GeneID" id="110084863"/>
<feature type="transmembrane region" description="Helical" evidence="14">
    <location>
        <begin position="200"/>
        <end position="227"/>
    </location>
</feature>
<dbReference type="PRINTS" id="PR00657">
    <property type="entry name" value="CCCHEMOKINER"/>
</dbReference>
<dbReference type="PANTHER" id="PTHR10489:SF686">
    <property type="entry name" value="C-C CHEMOKINE RECEPTOR TYPE 5"/>
    <property type="match status" value="1"/>
</dbReference>
<evidence type="ECO:0000313" key="18">
    <source>
        <dbReference type="RefSeq" id="XP_072859613.1"/>
    </source>
</evidence>
<dbReference type="InterPro" id="IPR001277">
    <property type="entry name" value="CXCR4/ACKR2"/>
</dbReference>
<dbReference type="InterPro" id="IPR000276">
    <property type="entry name" value="GPCR_Rhodpsn"/>
</dbReference>
<evidence type="ECO:0000313" key="16">
    <source>
        <dbReference type="Proteomes" id="UP001652642"/>
    </source>
</evidence>
<dbReference type="RefSeq" id="XP_072859614.1">
    <property type="nucleotide sequence ID" value="XM_073003513.1"/>
</dbReference>
<feature type="transmembrane region" description="Helical" evidence="14">
    <location>
        <begin position="73"/>
        <end position="92"/>
    </location>
</feature>
<reference evidence="17 18" key="1">
    <citation type="submission" date="2025-05" db="UniProtKB">
        <authorList>
            <consortium name="RefSeq"/>
        </authorList>
    </citation>
    <scope>IDENTIFICATION</scope>
</reference>
<evidence type="ECO:0000256" key="4">
    <source>
        <dbReference type="ARBA" id="ARBA00022692"/>
    </source>
</evidence>
<accession>A0ABM5GPN2</accession>
<dbReference type="InterPro" id="IPR000355">
    <property type="entry name" value="Chemokine_rcpt"/>
</dbReference>
<keyword evidence="4 13" id="KW-0812">Transmembrane</keyword>
<feature type="transmembrane region" description="Helical" evidence="14">
    <location>
        <begin position="239"/>
        <end position="261"/>
    </location>
</feature>
<evidence type="ECO:0000313" key="17">
    <source>
        <dbReference type="RefSeq" id="XP_072859612.1"/>
    </source>
</evidence>
<evidence type="ECO:0000259" key="15">
    <source>
        <dbReference type="PROSITE" id="PS50262"/>
    </source>
</evidence>
<comment type="subcellular location">
    <subcellularLocation>
        <location evidence="2">Cell membrane</location>
        <topology evidence="2">Multi-pass membrane protein</topology>
    </subcellularLocation>
    <subcellularLocation>
        <location evidence="1">Early endosome</location>
    </subcellularLocation>
</comment>
<sequence length="357" mass="40424">MSISTGMPDEGTTSTFNYDDIEEPVYNEDVKRFTSDFIPALYSLVFIFGLLGNALVVLILIRYKKLRSMTDVYLLNLAISDLLFIFSLPFWAHHATHEWAFGIPMCKILAGIYRVGFYSGSFFIILLTVDRYLAIVHAVFALKVRTLLYGTLSSAITWVVAVSASVPAFIFQNVQKEDESMKCALIYNVSVANEWKQVTILMMFILGLAIPLVIMTFCYIQIIMVLIKGQNERKQKAVRLIFVIMIVYFIIWTPYNIAVLLQTYQGSFFSCTLDSACNGNIALAVDVTEIIAMIHCCLNPVIYAFVGEKFRKYLCVLYRKHIAIYLSCLCPGQHRPKLTRSVSSFISTTEHDISTGL</sequence>
<evidence type="ECO:0000256" key="9">
    <source>
        <dbReference type="ARBA" id="ARBA00023157"/>
    </source>
</evidence>
<dbReference type="SUPFAM" id="SSF81321">
    <property type="entry name" value="Family A G protein-coupled receptor-like"/>
    <property type="match status" value="1"/>
</dbReference>
<dbReference type="PANTHER" id="PTHR10489">
    <property type="entry name" value="CELL ADHESION MOLECULE"/>
    <property type="match status" value="1"/>
</dbReference>
<evidence type="ECO:0000256" key="12">
    <source>
        <dbReference type="ARBA" id="ARBA00023224"/>
    </source>
</evidence>
<name>A0ABM5GPN2_9SAUR</name>
<dbReference type="PRINTS" id="PR00645">
    <property type="entry name" value="CXCCHMKINER4"/>
</dbReference>
<dbReference type="RefSeq" id="XP_072859612.1">
    <property type="nucleotide sequence ID" value="XM_073003511.1"/>
</dbReference>
<feature type="transmembrane region" description="Helical" evidence="14">
    <location>
        <begin position="281"/>
        <end position="306"/>
    </location>
</feature>
<gene>
    <name evidence="17 18 19" type="primary">LOC110084863</name>
</gene>
<evidence type="ECO:0000256" key="7">
    <source>
        <dbReference type="ARBA" id="ARBA00023040"/>
    </source>
</evidence>
<evidence type="ECO:0000256" key="10">
    <source>
        <dbReference type="ARBA" id="ARBA00023170"/>
    </source>
</evidence>
<dbReference type="RefSeq" id="XP_072859613.1">
    <property type="nucleotide sequence ID" value="XM_073003512.1"/>
</dbReference>